<evidence type="ECO:0000256" key="7">
    <source>
        <dbReference type="ARBA" id="ARBA00022840"/>
    </source>
</evidence>
<evidence type="ECO:0000259" key="10">
    <source>
        <dbReference type="PROSITE" id="PS50109"/>
    </source>
</evidence>
<keyword evidence="9" id="KW-1133">Transmembrane helix</keyword>
<evidence type="ECO:0000256" key="9">
    <source>
        <dbReference type="SAM" id="Phobius"/>
    </source>
</evidence>
<comment type="catalytic activity">
    <reaction evidence="1">
        <text>ATP + protein L-histidine = ADP + protein N-phospho-L-histidine.</text>
        <dbReference type="EC" id="2.7.13.3"/>
    </reaction>
</comment>
<dbReference type="PROSITE" id="PS50109">
    <property type="entry name" value="HIS_KIN"/>
    <property type="match status" value="1"/>
</dbReference>
<keyword evidence="5" id="KW-0547">Nucleotide-binding</keyword>
<dbReference type="Proteomes" id="UP000316778">
    <property type="component" value="Unassembled WGS sequence"/>
</dbReference>
<evidence type="ECO:0000256" key="6">
    <source>
        <dbReference type="ARBA" id="ARBA00022777"/>
    </source>
</evidence>
<dbReference type="PANTHER" id="PTHR24421">
    <property type="entry name" value="NITRATE/NITRITE SENSOR PROTEIN NARX-RELATED"/>
    <property type="match status" value="1"/>
</dbReference>
<name>A0A562SMR4_CHIJA</name>
<dbReference type="Gene3D" id="1.20.5.1930">
    <property type="match status" value="1"/>
</dbReference>
<keyword evidence="8" id="KW-0902">Two-component regulatory system</keyword>
<dbReference type="Pfam" id="PF07730">
    <property type="entry name" value="HisKA_3"/>
    <property type="match status" value="1"/>
</dbReference>
<dbReference type="EMBL" id="VLLG01000007">
    <property type="protein sequence ID" value="TWI81986.1"/>
    <property type="molecule type" value="Genomic_DNA"/>
</dbReference>
<proteinExistence type="predicted"/>
<dbReference type="SMART" id="SM00387">
    <property type="entry name" value="HATPase_c"/>
    <property type="match status" value="1"/>
</dbReference>
<dbReference type="InterPro" id="IPR011712">
    <property type="entry name" value="Sig_transdc_His_kin_sub3_dim/P"/>
</dbReference>
<dbReference type="GO" id="GO:0046983">
    <property type="term" value="F:protein dimerization activity"/>
    <property type="evidence" value="ECO:0007669"/>
    <property type="project" value="InterPro"/>
</dbReference>
<dbReference type="InterPro" id="IPR003594">
    <property type="entry name" value="HATPase_dom"/>
</dbReference>
<keyword evidence="9" id="KW-0472">Membrane</keyword>
<dbReference type="GO" id="GO:0000155">
    <property type="term" value="F:phosphorelay sensor kinase activity"/>
    <property type="evidence" value="ECO:0007669"/>
    <property type="project" value="InterPro"/>
</dbReference>
<dbReference type="GO" id="GO:0016020">
    <property type="term" value="C:membrane"/>
    <property type="evidence" value="ECO:0007669"/>
    <property type="project" value="InterPro"/>
</dbReference>
<gene>
    <name evidence="11" type="ORF">LX66_5302</name>
</gene>
<dbReference type="CDD" id="cd16917">
    <property type="entry name" value="HATPase_UhpB-NarQ-NarX-like"/>
    <property type="match status" value="1"/>
</dbReference>
<keyword evidence="9" id="KW-0812">Transmembrane</keyword>
<dbReference type="Gene3D" id="3.30.565.10">
    <property type="entry name" value="Histidine kinase-like ATPase, C-terminal domain"/>
    <property type="match status" value="1"/>
</dbReference>
<dbReference type="PANTHER" id="PTHR24421:SF10">
    <property type="entry name" value="NITRATE_NITRITE SENSOR PROTEIN NARQ"/>
    <property type="match status" value="1"/>
</dbReference>
<dbReference type="InterPro" id="IPR036890">
    <property type="entry name" value="HATPase_C_sf"/>
</dbReference>
<keyword evidence="6 11" id="KW-0418">Kinase</keyword>
<evidence type="ECO:0000256" key="2">
    <source>
        <dbReference type="ARBA" id="ARBA00012438"/>
    </source>
</evidence>
<keyword evidence="12" id="KW-1185">Reference proteome</keyword>
<evidence type="ECO:0000313" key="11">
    <source>
        <dbReference type="EMBL" id="TWI81986.1"/>
    </source>
</evidence>
<feature type="transmembrane region" description="Helical" evidence="9">
    <location>
        <begin position="6"/>
        <end position="33"/>
    </location>
</feature>
<dbReference type="InterPro" id="IPR050482">
    <property type="entry name" value="Sensor_HK_TwoCompSys"/>
</dbReference>
<dbReference type="InterPro" id="IPR005467">
    <property type="entry name" value="His_kinase_dom"/>
</dbReference>
<dbReference type="GO" id="GO:0005524">
    <property type="term" value="F:ATP binding"/>
    <property type="evidence" value="ECO:0007669"/>
    <property type="project" value="UniProtKB-KW"/>
</dbReference>
<evidence type="ECO:0000256" key="1">
    <source>
        <dbReference type="ARBA" id="ARBA00000085"/>
    </source>
</evidence>
<protein>
    <recommendedName>
        <fullName evidence="2">histidine kinase</fullName>
        <ecNumber evidence="2">2.7.13.3</ecNumber>
    </recommendedName>
</protein>
<dbReference type="SUPFAM" id="SSF55874">
    <property type="entry name" value="ATPase domain of HSP90 chaperone/DNA topoisomerase II/histidine kinase"/>
    <property type="match status" value="1"/>
</dbReference>
<dbReference type="AlphaFoldDB" id="A0A562SMR4"/>
<dbReference type="EC" id="2.7.13.3" evidence="2"/>
<comment type="caution">
    <text evidence="11">The sequence shown here is derived from an EMBL/GenBank/DDBJ whole genome shotgun (WGS) entry which is preliminary data.</text>
</comment>
<keyword evidence="4" id="KW-0808">Transferase</keyword>
<evidence type="ECO:0000256" key="5">
    <source>
        <dbReference type="ARBA" id="ARBA00022741"/>
    </source>
</evidence>
<keyword evidence="3" id="KW-0597">Phosphoprotein</keyword>
<organism evidence="11 12">
    <name type="scientific">Chitinophaga japonensis</name>
    <name type="common">Flexibacter japonensis</name>
    <dbReference type="NCBI Taxonomy" id="104662"/>
    <lineage>
        <taxon>Bacteria</taxon>
        <taxon>Pseudomonadati</taxon>
        <taxon>Bacteroidota</taxon>
        <taxon>Chitinophagia</taxon>
        <taxon>Chitinophagales</taxon>
        <taxon>Chitinophagaceae</taxon>
        <taxon>Chitinophaga</taxon>
    </lineage>
</organism>
<evidence type="ECO:0000313" key="12">
    <source>
        <dbReference type="Proteomes" id="UP000316778"/>
    </source>
</evidence>
<feature type="domain" description="Histidine kinase" evidence="10">
    <location>
        <begin position="69"/>
        <end position="260"/>
    </location>
</feature>
<keyword evidence="7" id="KW-0067">ATP-binding</keyword>
<evidence type="ECO:0000256" key="3">
    <source>
        <dbReference type="ARBA" id="ARBA00022553"/>
    </source>
</evidence>
<evidence type="ECO:0000256" key="8">
    <source>
        <dbReference type="ARBA" id="ARBA00023012"/>
    </source>
</evidence>
<dbReference type="Pfam" id="PF02518">
    <property type="entry name" value="HATPase_c"/>
    <property type="match status" value="1"/>
</dbReference>
<dbReference type="RefSeq" id="WP_158642770.1">
    <property type="nucleotide sequence ID" value="NZ_BAAAFY010000003.1"/>
</dbReference>
<evidence type="ECO:0000256" key="4">
    <source>
        <dbReference type="ARBA" id="ARBA00022679"/>
    </source>
</evidence>
<sequence length="260" mass="29248">MQDTQIQIVVIIIAITVVLLFIGILFLVMIWSYNNKKLQMAREKQQIQDAFEKQLLQSKLEIQEEIFNDISQEIHDNVGQLLSFAKVQLNIIEQQSARGREDLKAVKETIGSAFTALRSLAKSLSSDRVQAFALTDNIREEVRRMQRAGVDIVFNIGSGERPVNQQSKLLLFRMIQEALQNILKHARATQVVIDLQYQPETLQVTVHDNGAGFNVDQEIEKKDGLGLQNILNRARLIGGTATISSSPEEGTSIHIIVPYA</sequence>
<accession>A0A562SMR4</accession>
<reference evidence="11 12" key="1">
    <citation type="journal article" date="2013" name="Stand. Genomic Sci.">
        <title>Genomic Encyclopedia of Type Strains, Phase I: The one thousand microbial genomes (KMG-I) project.</title>
        <authorList>
            <person name="Kyrpides N.C."/>
            <person name="Woyke T."/>
            <person name="Eisen J.A."/>
            <person name="Garrity G."/>
            <person name="Lilburn T.G."/>
            <person name="Beck B.J."/>
            <person name="Whitman W.B."/>
            <person name="Hugenholtz P."/>
            <person name="Klenk H.P."/>
        </authorList>
    </citation>
    <scope>NUCLEOTIDE SEQUENCE [LARGE SCALE GENOMIC DNA]</scope>
    <source>
        <strain evidence="11 12">DSM 13484</strain>
    </source>
</reference>
<dbReference type="OrthoDB" id="5401121at2"/>